<dbReference type="FunFam" id="2.20.25.80:FF:000009">
    <property type="entry name" value="WRKY transcription factor 53"/>
    <property type="match status" value="1"/>
</dbReference>
<proteinExistence type="inferred from homology"/>
<accession>A0AAV3PNQ5</accession>
<dbReference type="PANTHER" id="PTHR32096:SF36">
    <property type="entry name" value="WRKY TRANSCRIPTION FACTOR 41-RELATED"/>
    <property type="match status" value="1"/>
</dbReference>
<evidence type="ECO:0000256" key="5">
    <source>
        <dbReference type="ARBA" id="ARBA00023242"/>
    </source>
</evidence>
<keyword evidence="10" id="KW-1185">Reference proteome</keyword>
<feature type="region of interest" description="Disordered" evidence="7">
    <location>
        <begin position="243"/>
        <end position="264"/>
    </location>
</feature>
<dbReference type="SMART" id="SM00774">
    <property type="entry name" value="WRKY"/>
    <property type="match status" value="1"/>
</dbReference>
<dbReference type="PANTHER" id="PTHR32096">
    <property type="entry name" value="WRKY TRANSCRIPTION FACTOR 30-RELATED-RELATED"/>
    <property type="match status" value="1"/>
</dbReference>
<keyword evidence="3 9" id="KW-0238">DNA-binding</keyword>
<dbReference type="Proteomes" id="UP001454036">
    <property type="component" value="Unassembled WGS sequence"/>
</dbReference>
<sequence>MESASSWEYNSLINELTQGREQAMQLRAHLNSTPLTESQDLLQSILSSYEKSLSILKWSEPLVQPQPPALPISTVLESSLSVDGSSLSDDLSKSIQAHNECYSNASKKRKAMPTWTEQVRINPHTGLEGPGEDGYSWRKYGQKDILGAKYPRSYYRCTYRHTHNCWANKQVQRSDDDPSVFELTYKGTHTCNLASRSATLPPPSSEIQEMKHDYHHHSNNESLQPGQMIMHLRTNLRVETNDLETTEERSPFSAPPTFSSMTGETNECSLTVLPANDHRFPGTYTPSFISPGSSESNYFSTSSNQMYDFKKIHDLKHSELEQNGMFSTNASSTNSPITNGMFSTNASSTNSPITGLEFFMDPVDLDSNFPFDTTGFFS</sequence>
<evidence type="ECO:0000313" key="9">
    <source>
        <dbReference type="EMBL" id="GAA0153219.1"/>
    </source>
</evidence>
<keyword evidence="5" id="KW-0539">Nucleus</keyword>
<organism evidence="9 10">
    <name type="scientific">Lithospermum erythrorhizon</name>
    <name type="common">Purple gromwell</name>
    <name type="synonym">Lithospermum officinale var. erythrorhizon</name>
    <dbReference type="NCBI Taxonomy" id="34254"/>
    <lineage>
        <taxon>Eukaryota</taxon>
        <taxon>Viridiplantae</taxon>
        <taxon>Streptophyta</taxon>
        <taxon>Embryophyta</taxon>
        <taxon>Tracheophyta</taxon>
        <taxon>Spermatophyta</taxon>
        <taxon>Magnoliopsida</taxon>
        <taxon>eudicotyledons</taxon>
        <taxon>Gunneridae</taxon>
        <taxon>Pentapetalae</taxon>
        <taxon>asterids</taxon>
        <taxon>lamiids</taxon>
        <taxon>Boraginales</taxon>
        <taxon>Boraginaceae</taxon>
        <taxon>Boraginoideae</taxon>
        <taxon>Lithospermeae</taxon>
        <taxon>Lithospermum</taxon>
    </lineage>
</organism>
<dbReference type="PROSITE" id="PS50811">
    <property type="entry name" value="WRKY"/>
    <property type="match status" value="1"/>
</dbReference>
<dbReference type="AlphaFoldDB" id="A0AAV3PNQ5"/>
<dbReference type="InterPro" id="IPR003657">
    <property type="entry name" value="WRKY_dom"/>
</dbReference>
<feature type="domain" description="WRKY" evidence="8">
    <location>
        <begin position="132"/>
        <end position="194"/>
    </location>
</feature>
<gene>
    <name evidence="9" type="ORF">LIER_11514</name>
</gene>
<evidence type="ECO:0000259" key="8">
    <source>
        <dbReference type="PROSITE" id="PS50811"/>
    </source>
</evidence>
<evidence type="ECO:0000256" key="7">
    <source>
        <dbReference type="SAM" id="MobiDB-lite"/>
    </source>
</evidence>
<evidence type="ECO:0000256" key="6">
    <source>
        <dbReference type="ARBA" id="ARBA00060850"/>
    </source>
</evidence>
<keyword evidence="4" id="KW-0804">Transcription</keyword>
<dbReference type="InterPro" id="IPR036576">
    <property type="entry name" value="WRKY_dom_sf"/>
</dbReference>
<dbReference type="EMBL" id="BAABME010002135">
    <property type="protein sequence ID" value="GAA0153219.1"/>
    <property type="molecule type" value="Genomic_DNA"/>
</dbReference>
<evidence type="ECO:0000256" key="3">
    <source>
        <dbReference type="ARBA" id="ARBA00023125"/>
    </source>
</evidence>
<dbReference type="Gene3D" id="2.20.25.80">
    <property type="entry name" value="WRKY domain"/>
    <property type="match status" value="1"/>
</dbReference>
<dbReference type="GO" id="GO:0003700">
    <property type="term" value="F:DNA-binding transcription factor activity"/>
    <property type="evidence" value="ECO:0007669"/>
    <property type="project" value="InterPro"/>
</dbReference>
<dbReference type="GO" id="GO:0000976">
    <property type="term" value="F:transcription cis-regulatory region binding"/>
    <property type="evidence" value="ECO:0007669"/>
    <property type="project" value="TreeGrafter"/>
</dbReference>
<dbReference type="GO" id="GO:0009751">
    <property type="term" value="P:response to salicylic acid"/>
    <property type="evidence" value="ECO:0007669"/>
    <property type="project" value="UniProtKB-ARBA"/>
</dbReference>
<reference evidence="9 10" key="1">
    <citation type="submission" date="2024-01" db="EMBL/GenBank/DDBJ databases">
        <title>The complete chloroplast genome sequence of Lithospermum erythrorhizon: insights into the phylogenetic relationship among Boraginaceae species and the maternal lineages of purple gromwells.</title>
        <authorList>
            <person name="Okada T."/>
            <person name="Watanabe K."/>
        </authorList>
    </citation>
    <scope>NUCLEOTIDE SEQUENCE [LARGE SCALE GENOMIC DNA]</scope>
</reference>
<dbReference type="GO" id="GO:0042542">
    <property type="term" value="P:response to hydrogen peroxide"/>
    <property type="evidence" value="ECO:0007669"/>
    <property type="project" value="UniProtKB-ARBA"/>
</dbReference>
<dbReference type="GO" id="GO:0010193">
    <property type="term" value="P:response to ozone"/>
    <property type="evidence" value="ECO:0007669"/>
    <property type="project" value="UniProtKB-ARBA"/>
</dbReference>
<evidence type="ECO:0000313" key="10">
    <source>
        <dbReference type="Proteomes" id="UP001454036"/>
    </source>
</evidence>
<keyword evidence="2" id="KW-0805">Transcription regulation</keyword>
<name>A0AAV3PNQ5_LITER</name>
<evidence type="ECO:0000256" key="2">
    <source>
        <dbReference type="ARBA" id="ARBA00023015"/>
    </source>
</evidence>
<dbReference type="GO" id="GO:0010150">
    <property type="term" value="P:leaf senescence"/>
    <property type="evidence" value="ECO:0007669"/>
    <property type="project" value="UniProtKB-ARBA"/>
</dbReference>
<dbReference type="Pfam" id="PF03106">
    <property type="entry name" value="WRKY"/>
    <property type="match status" value="1"/>
</dbReference>
<comment type="caution">
    <text evidence="9">The sequence shown here is derived from an EMBL/GenBank/DDBJ whole genome shotgun (WGS) entry which is preliminary data.</text>
</comment>
<protein>
    <submittedName>
        <fullName evidence="9">DNA-binding transcription factor</fullName>
    </submittedName>
</protein>
<evidence type="ECO:0000256" key="1">
    <source>
        <dbReference type="ARBA" id="ARBA00004123"/>
    </source>
</evidence>
<dbReference type="InterPro" id="IPR044810">
    <property type="entry name" value="WRKY_plant"/>
</dbReference>
<comment type="similarity">
    <text evidence="6">Belongs to the WRKY group III family.</text>
</comment>
<evidence type="ECO:0000256" key="4">
    <source>
        <dbReference type="ARBA" id="ARBA00023163"/>
    </source>
</evidence>
<dbReference type="GO" id="GO:0005634">
    <property type="term" value="C:nucleus"/>
    <property type="evidence" value="ECO:0007669"/>
    <property type="project" value="UniProtKB-SubCell"/>
</dbReference>
<dbReference type="SUPFAM" id="SSF118290">
    <property type="entry name" value="WRKY DNA-binding domain"/>
    <property type="match status" value="1"/>
</dbReference>
<comment type="subcellular location">
    <subcellularLocation>
        <location evidence="1">Nucleus</location>
    </subcellularLocation>
</comment>